<feature type="transmembrane region" description="Helical" evidence="2">
    <location>
        <begin position="302"/>
        <end position="326"/>
    </location>
</feature>
<dbReference type="PANTHER" id="PTHR14557:SF5">
    <property type="entry name" value="UBIQUITIN-LIKE DOMAIN-CONTAINING PROTEIN"/>
    <property type="match status" value="1"/>
</dbReference>
<feature type="transmembrane region" description="Helical" evidence="2">
    <location>
        <begin position="12"/>
        <end position="27"/>
    </location>
</feature>
<dbReference type="PROSITE" id="PS50053">
    <property type="entry name" value="UBIQUITIN_2"/>
    <property type="match status" value="1"/>
</dbReference>
<evidence type="ECO:0000256" key="1">
    <source>
        <dbReference type="SAM" id="MobiDB-lite"/>
    </source>
</evidence>
<keyword evidence="2" id="KW-1133">Transmembrane helix</keyword>
<dbReference type="Proteomes" id="UP001153620">
    <property type="component" value="Chromosome 1"/>
</dbReference>
<dbReference type="SUPFAM" id="SSF54236">
    <property type="entry name" value="Ubiquitin-like"/>
    <property type="match status" value="1"/>
</dbReference>
<dbReference type="InterPro" id="IPR029071">
    <property type="entry name" value="Ubiquitin-like_domsf"/>
</dbReference>
<dbReference type="AlphaFoldDB" id="A0A9N9WPH4"/>
<evidence type="ECO:0000259" key="3">
    <source>
        <dbReference type="PROSITE" id="PS50053"/>
    </source>
</evidence>
<dbReference type="InterPro" id="IPR040352">
    <property type="entry name" value="TMUB1/2"/>
</dbReference>
<accession>A0A9N9WPH4</accession>
<evidence type="ECO:0000256" key="2">
    <source>
        <dbReference type="SAM" id="Phobius"/>
    </source>
</evidence>
<feature type="compositionally biased region" description="Low complexity" evidence="1">
    <location>
        <begin position="92"/>
        <end position="102"/>
    </location>
</feature>
<dbReference type="InterPro" id="IPR000626">
    <property type="entry name" value="Ubiquitin-like_dom"/>
</dbReference>
<dbReference type="GO" id="GO:0036503">
    <property type="term" value="P:ERAD pathway"/>
    <property type="evidence" value="ECO:0007669"/>
    <property type="project" value="InterPro"/>
</dbReference>
<protein>
    <recommendedName>
        <fullName evidence="3">Ubiquitin-like domain-containing protein</fullName>
    </recommendedName>
</protein>
<organism evidence="4 5">
    <name type="scientific">Chironomus riparius</name>
    <dbReference type="NCBI Taxonomy" id="315576"/>
    <lineage>
        <taxon>Eukaryota</taxon>
        <taxon>Metazoa</taxon>
        <taxon>Ecdysozoa</taxon>
        <taxon>Arthropoda</taxon>
        <taxon>Hexapoda</taxon>
        <taxon>Insecta</taxon>
        <taxon>Pterygota</taxon>
        <taxon>Neoptera</taxon>
        <taxon>Endopterygota</taxon>
        <taxon>Diptera</taxon>
        <taxon>Nematocera</taxon>
        <taxon>Chironomoidea</taxon>
        <taxon>Chironomidae</taxon>
        <taxon>Chironominae</taxon>
        <taxon>Chironomus</taxon>
    </lineage>
</organism>
<dbReference type="OrthoDB" id="161999at2759"/>
<feature type="domain" description="Ubiquitin-like" evidence="3">
    <location>
        <begin position="167"/>
        <end position="242"/>
    </location>
</feature>
<keyword evidence="5" id="KW-1185">Reference proteome</keyword>
<sequence length="327" mass="37287">MFGENEEFQSIHILFMSFIFFIIYFVWKSTEVRREIQPIENIQHTFGVRRSASIISNASTISTSTIEENLTNSVEELAQNIFTEASETYNNNIANNRSSNDSLLGGRRTDDDLSEDELSEEERIIREMDGDLNPQLRNRHQRSITRDNEASTSTTRISESTVVEDKISIKLKYLNDEIKTVECFLNESVGNFKRRNFKTELESKLIKLIFNGKLLEDDSKSIQQCGIFSEATVHCLIVQKKSSNINASSANPNIANGSNRNGASDTNNSLINNFNIAGIFLVTLTLIFCWYCRVQYASYFSWYSTIGLILMTSLFIILIPLFSMVFS</sequence>
<evidence type="ECO:0000313" key="5">
    <source>
        <dbReference type="Proteomes" id="UP001153620"/>
    </source>
</evidence>
<reference evidence="4" key="2">
    <citation type="submission" date="2022-10" db="EMBL/GenBank/DDBJ databases">
        <authorList>
            <consortium name="ENA_rothamsted_submissions"/>
            <consortium name="culmorum"/>
            <person name="King R."/>
        </authorList>
    </citation>
    <scope>NUCLEOTIDE SEQUENCE</scope>
</reference>
<proteinExistence type="predicted"/>
<feature type="transmembrane region" description="Helical" evidence="2">
    <location>
        <begin position="274"/>
        <end position="296"/>
    </location>
</feature>
<gene>
    <name evidence="4" type="ORF">CHIRRI_LOCUS4105</name>
</gene>
<keyword evidence="2" id="KW-0472">Membrane</keyword>
<dbReference type="Pfam" id="PF00240">
    <property type="entry name" value="ubiquitin"/>
    <property type="match status" value="1"/>
</dbReference>
<dbReference type="SMART" id="SM00213">
    <property type="entry name" value="UBQ"/>
    <property type="match status" value="1"/>
</dbReference>
<dbReference type="Gene3D" id="3.10.20.90">
    <property type="entry name" value="Phosphatidylinositol 3-kinase Catalytic Subunit, Chain A, domain 1"/>
    <property type="match status" value="1"/>
</dbReference>
<reference evidence="4" key="1">
    <citation type="submission" date="2022-01" db="EMBL/GenBank/DDBJ databases">
        <authorList>
            <person name="King R."/>
        </authorList>
    </citation>
    <scope>NUCLEOTIDE SEQUENCE</scope>
</reference>
<feature type="region of interest" description="Disordered" evidence="1">
    <location>
        <begin position="92"/>
        <end position="117"/>
    </location>
</feature>
<keyword evidence="2" id="KW-0812">Transmembrane</keyword>
<dbReference type="EMBL" id="OU895877">
    <property type="protein sequence ID" value="CAG9801171.1"/>
    <property type="molecule type" value="Genomic_DNA"/>
</dbReference>
<name>A0A9N9WPH4_9DIPT</name>
<evidence type="ECO:0000313" key="4">
    <source>
        <dbReference type="EMBL" id="CAG9801171.1"/>
    </source>
</evidence>
<dbReference type="PANTHER" id="PTHR14557">
    <property type="entry name" value="PROTEIN C7ORF21"/>
    <property type="match status" value="1"/>
</dbReference>